<evidence type="ECO:0000313" key="3">
    <source>
        <dbReference type="EMBL" id="KMQ85850.1"/>
    </source>
</evidence>
<dbReference type="InterPro" id="IPR055469">
    <property type="entry name" value="DUF7041"/>
</dbReference>
<gene>
    <name evidence="3" type="ORF">RF55_15364</name>
</gene>
<dbReference type="PaxDb" id="67767-A0A0J7MZG9"/>
<feature type="domain" description="DUF7041" evidence="2">
    <location>
        <begin position="24"/>
        <end position="52"/>
    </location>
</feature>
<feature type="region of interest" description="Disordered" evidence="1">
    <location>
        <begin position="71"/>
        <end position="171"/>
    </location>
</feature>
<keyword evidence="4" id="KW-1185">Reference proteome</keyword>
<dbReference type="AlphaFoldDB" id="A0A0J7MZG9"/>
<comment type="caution">
    <text evidence="3">The sequence shown here is derived from an EMBL/GenBank/DDBJ whole genome shotgun (WGS) entry which is preliminary data.</text>
</comment>
<feature type="compositionally biased region" description="Polar residues" evidence="1">
    <location>
        <begin position="77"/>
        <end position="87"/>
    </location>
</feature>
<reference evidence="3 4" key="1">
    <citation type="submission" date="2015-04" db="EMBL/GenBank/DDBJ databases">
        <title>Lasius niger genome sequencing.</title>
        <authorList>
            <person name="Konorov E.A."/>
            <person name="Nikitin M.A."/>
            <person name="Kirill M.V."/>
            <person name="Chang P."/>
        </authorList>
    </citation>
    <scope>NUCLEOTIDE SEQUENCE [LARGE SCALE GENOMIC DNA]</scope>
    <source>
        <tissue evidence="3">Whole</tissue>
    </source>
</reference>
<organism evidence="3 4">
    <name type="scientific">Lasius niger</name>
    <name type="common">Black garden ant</name>
    <dbReference type="NCBI Taxonomy" id="67767"/>
    <lineage>
        <taxon>Eukaryota</taxon>
        <taxon>Metazoa</taxon>
        <taxon>Ecdysozoa</taxon>
        <taxon>Arthropoda</taxon>
        <taxon>Hexapoda</taxon>
        <taxon>Insecta</taxon>
        <taxon>Pterygota</taxon>
        <taxon>Neoptera</taxon>
        <taxon>Endopterygota</taxon>
        <taxon>Hymenoptera</taxon>
        <taxon>Apocrita</taxon>
        <taxon>Aculeata</taxon>
        <taxon>Formicoidea</taxon>
        <taxon>Formicidae</taxon>
        <taxon>Formicinae</taxon>
        <taxon>Lasius</taxon>
        <taxon>Lasius</taxon>
    </lineage>
</organism>
<evidence type="ECO:0000256" key="1">
    <source>
        <dbReference type="SAM" id="MobiDB-lite"/>
    </source>
</evidence>
<feature type="compositionally biased region" description="Basic and acidic residues" evidence="1">
    <location>
        <begin position="161"/>
        <end position="171"/>
    </location>
</feature>
<dbReference type="Proteomes" id="UP000036403">
    <property type="component" value="Unassembled WGS sequence"/>
</dbReference>
<accession>A0A0J7MZG9</accession>
<name>A0A0J7MZG9_LASNI</name>
<protein>
    <submittedName>
        <fullName evidence="3">Lysosomal alpha-glucosidase-like protein</fullName>
    </submittedName>
</protein>
<proteinExistence type="predicted"/>
<evidence type="ECO:0000259" key="2">
    <source>
        <dbReference type="Pfam" id="PF23055"/>
    </source>
</evidence>
<dbReference type="Pfam" id="PF23055">
    <property type="entry name" value="DUF7041"/>
    <property type="match status" value="1"/>
</dbReference>
<sequence>MPKNKESTILIDDEEQHSRMGVRIPPFWPEDPELWFAQAEGQFAICSIEDDNVNNTCRQYCVRRALTNPVAGKVASTDASNPSNQNRRQPKQRGRASRQNTRRQQPSTRSSSTTGSSHTSNCSMGNADGSAYKASRSTHHTNGEIDKTNRRKKPSKSGKKSFKEQNKAGNA</sequence>
<dbReference type="EMBL" id="LBMM01013040">
    <property type="protein sequence ID" value="KMQ85850.1"/>
    <property type="molecule type" value="Genomic_DNA"/>
</dbReference>
<evidence type="ECO:0000313" key="4">
    <source>
        <dbReference type="Proteomes" id="UP000036403"/>
    </source>
</evidence>
<feature type="compositionally biased region" description="Low complexity" evidence="1">
    <location>
        <begin position="97"/>
        <end position="120"/>
    </location>
</feature>
<dbReference type="OrthoDB" id="6260718at2759"/>
<feature type="compositionally biased region" description="Basic residues" evidence="1">
    <location>
        <begin position="149"/>
        <end position="160"/>
    </location>
</feature>